<dbReference type="InterPro" id="IPR003661">
    <property type="entry name" value="HisK_dim/P_dom"/>
</dbReference>
<reference evidence="11" key="2">
    <citation type="submission" date="2020-09" db="EMBL/GenBank/DDBJ databases">
        <authorList>
            <person name="Sun Q."/>
            <person name="Zhou Y."/>
        </authorList>
    </citation>
    <scope>NUCLEOTIDE SEQUENCE</scope>
    <source>
        <strain evidence="11">CGMCC 1.16134</strain>
    </source>
</reference>
<feature type="domain" description="PAC" evidence="10">
    <location>
        <begin position="268"/>
        <end position="320"/>
    </location>
</feature>
<keyword evidence="6" id="KW-0418">Kinase</keyword>
<dbReference type="Gene3D" id="3.30.450.20">
    <property type="entry name" value="PAS domain"/>
    <property type="match status" value="1"/>
</dbReference>
<dbReference type="CDD" id="cd00082">
    <property type="entry name" value="HisKA"/>
    <property type="match status" value="1"/>
</dbReference>
<evidence type="ECO:0000259" key="10">
    <source>
        <dbReference type="PROSITE" id="PS50113"/>
    </source>
</evidence>
<evidence type="ECO:0000256" key="7">
    <source>
        <dbReference type="ARBA" id="ARBA00022840"/>
    </source>
</evidence>
<protein>
    <recommendedName>
        <fullName evidence="2">histidine kinase</fullName>
        <ecNumber evidence="2">2.7.13.3</ecNumber>
    </recommendedName>
</protein>
<sequence>MERIMVTPTDEMIIRDSKEKCIRQGIDPEQPPVFVKRYTKSELKVQLNKYSEVIEVIDFFVNKFLSSVTGNPILIAISNDEGYLLAFKGDPTIIDIVRQVGIKEGVQLSDEVGTNAISLCLSHQRPFQLVGEDHYHQILHHLVCCTAPFYKDEGRQLLGSLSFMTDLEVAHPHLLPLLCTIADSIERELLLRQGNAQLRLLNQILLETNYLGVMITDELGTIVNINENSVKMLRLERELPRPLLGSSVFKLKDIGSYFERVIMLQEECTGREIVLERQGSVEYFMLDVVPVYDVRGSLSRVIGSLRNITEMKRTEEVLRNTEKLVFSGQLAMSIAHEIRNPLTTVKGMLQLSHKNSQLQHYDLIMSEVERMNLIVGEFLILGKPQAVQCKAERCGAILQEVVSIFEFQARMNNITINREIRQDYEIECDRNQIKQVFLNLLRNAMEAIPFGGEIEIVLEVQEGFQVVSFTDNGEGMSPEVLQKIGEPFHTTRFNGNGLGMMIVKRIVSSHRGQVGITSKLGEGTVVEICLPLA</sequence>
<keyword evidence="12" id="KW-1185">Reference proteome</keyword>
<keyword evidence="5" id="KW-0547">Nucleotide-binding</keyword>
<dbReference type="InterPro" id="IPR003594">
    <property type="entry name" value="HATPase_dom"/>
</dbReference>
<evidence type="ECO:0000256" key="6">
    <source>
        <dbReference type="ARBA" id="ARBA00022777"/>
    </source>
</evidence>
<dbReference type="InterPro" id="IPR035965">
    <property type="entry name" value="PAS-like_dom_sf"/>
</dbReference>
<dbReference type="GO" id="GO:0005524">
    <property type="term" value="F:ATP binding"/>
    <property type="evidence" value="ECO:0007669"/>
    <property type="project" value="UniProtKB-KW"/>
</dbReference>
<dbReference type="SMART" id="SM00387">
    <property type="entry name" value="HATPase_c"/>
    <property type="match status" value="1"/>
</dbReference>
<evidence type="ECO:0000256" key="1">
    <source>
        <dbReference type="ARBA" id="ARBA00000085"/>
    </source>
</evidence>
<dbReference type="EMBL" id="BMKR01000003">
    <property type="protein sequence ID" value="GGF65479.1"/>
    <property type="molecule type" value="Genomic_DNA"/>
</dbReference>
<keyword evidence="3" id="KW-0597">Phosphoprotein</keyword>
<dbReference type="SUPFAM" id="SSF47384">
    <property type="entry name" value="Homodimeric domain of signal transducing histidine kinase"/>
    <property type="match status" value="1"/>
</dbReference>
<dbReference type="SMART" id="SM00388">
    <property type="entry name" value="HisKA"/>
    <property type="match status" value="1"/>
</dbReference>
<evidence type="ECO:0000256" key="5">
    <source>
        <dbReference type="ARBA" id="ARBA00022741"/>
    </source>
</evidence>
<dbReference type="InterPro" id="IPR036890">
    <property type="entry name" value="HATPase_C_sf"/>
</dbReference>
<dbReference type="Gene3D" id="1.10.287.130">
    <property type="match status" value="1"/>
</dbReference>
<evidence type="ECO:0000259" key="9">
    <source>
        <dbReference type="PROSITE" id="PS50109"/>
    </source>
</evidence>
<dbReference type="InterPro" id="IPR000014">
    <property type="entry name" value="PAS"/>
</dbReference>
<keyword evidence="4" id="KW-0808">Transferase</keyword>
<dbReference type="PRINTS" id="PR00344">
    <property type="entry name" value="BCTRLSENSOR"/>
</dbReference>
<dbReference type="Pfam" id="PF00512">
    <property type="entry name" value="HisKA"/>
    <property type="match status" value="1"/>
</dbReference>
<dbReference type="Proteomes" id="UP000637643">
    <property type="component" value="Unassembled WGS sequence"/>
</dbReference>
<dbReference type="Gene3D" id="3.30.450.40">
    <property type="match status" value="1"/>
</dbReference>
<organism evidence="11 12">
    <name type="scientific">Paenibacillus albidus</name>
    <dbReference type="NCBI Taxonomy" id="2041023"/>
    <lineage>
        <taxon>Bacteria</taxon>
        <taxon>Bacillati</taxon>
        <taxon>Bacillota</taxon>
        <taxon>Bacilli</taxon>
        <taxon>Bacillales</taxon>
        <taxon>Paenibacillaceae</taxon>
        <taxon>Paenibacillus</taxon>
    </lineage>
</organism>
<dbReference type="RefSeq" id="WP_189022325.1">
    <property type="nucleotide sequence ID" value="NZ_BMKR01000003.1"/>
</dbReference>
<dbReference type="PANTHER" id="PTHR43065:SF34">
    <property type="entry name" value="SPORULATION KINASE A"/>
    <property type="match status" value="1"/>
</dbReference>
<evidence type="ECO:0000256" key="2">
    <source>
        <dbReference type="ARBA" id="ARBA00012438"/>
    </source>
</evidence>
<dbReference type="InterPro" id="IPR029016">
    <property type="entry name" value="GAF-like_dom_sf"/>
</dbReference>
<dbReference type="AlphaFoldDB" id="A0A917FCQ1"/>
<dbReference type="EC" id="2.7.13.3" evidence="2"/>
<dbReference type="Gene3D" id="3.30.565.10">
    <property type="entry name" value="Histidine kinase-like ATPase, C-terminal domain"/>
    <property type="match status" value="1"/>
</dbReference>
<dbReference type="GO" id="GO:0000155">
    <property type="term" value="F:phosphorelay sensor kinase activity"/>
    <property type="evidence" value="ECO:0007669"/>
    <property type="project" value="InterPro"/>
</dbReference>
<name>A0A917FCQ1_9BACL</name>
<dbReference type="Pfam" id="PF02518">
    <property type="entry name" value="HATPase_c"/>
    <property type="match status" value="1"/>
</dbReference>
<dbReference type="SUPFAM" id="SSF55785">
    <property type="entry name" value="PYP-like sensor domain (PAS domain)"/>
    <property type="match status" value="1"/>
</dbReference>
<dbReference type="SUPFAM" id="SSF55874">
    <property type="entry name" value="ATPase domain of HSP90 chaperone/DNA topoisomerase II/histidine kinase"/>
    <property type="match status" value="1"/>
</dbReference>
<evidence type="ECO:0000256" key="3">
    <source>
        <dbReference type="ARBA" id="ARBA00022553"/>
    </source>
</evidence>
<evidence type="ECO:0000313" key="12">
    <source>
        <dbReference type="Proteomes" id="UP000637643"/>
    </source>
</evidence>
<accession>A0A917FCQ1</accession>
<dbReference type="CDD" id="cd00130">
    <property type="entry name" value="PAS"/>
    <property type="match status" value="1"/>
</dbReference>
<keyword evidence="7" id="KW-0067">ATP-binding</keyword>
<dbReference type="InterPro" id="IPR000700">
    <property type="entry name" value="PAS-assoc_C"/>
</dbReference>
<comment type="caution">
    <text evidence="11">The sequence shown here is derived from an EMBL/GenBank/DDBJ whole genome shotgun (WGS) entry which is preliminary data.</text>
</comment>
<comment type="catalytic activity">
    <reaction evidence="1">
        <text>ATP + protein L-histidine = ADP + protein N-phospho-L-histidine.</text>
        <dbReference type="EC" id="2.7.13.3"/>
    </reaction>
</comment>
<gene>
    <name evidence="11" type="ORF">GCM10010912_08130</name>
</gene>
<evidence type="ECO:0000256" key="4">
    <source>
        <dbReference type="ARBA" id="ARBA00022679"/>
    </source>
</evidence>
<dbReference type="NCBIfam" id="TIGR00229">
    <property type="entry name" value="sensory_box"/>
    <property type="match status" value="1"/>
</dbReference>
<dbReference type="PANTHER" id="PTHR43065">
    <property type="entry name" value="SENSOR HISTIDINE KINASE"/>
    <property type="match status" value="1"/>
</dbReference>
<dbReference type="InterPro" id="IPR036097">
    <property type="entry name" value="HisK_dim/P_sf"/>
</dbReference>
<keyword evidence="8" id="KW-0902">Two-component regulatory system</keyword>
<proteinExistence type="predicted"/>
<evidence type="ECO:0000256" key="8">
    <source>
        <dbReference type="ARBA" id="ARBA00023012"/>
    </source>
</evidence>
<dbReference type="PROSITE" id="PS50109">
    <property type="entry name" value="HIS_KIN"/>
    <property type="match status" value="1"/>
</dbReference>
<dbReference type="PROSITE" id="PS50113">
    <property type="entry name" value="PAC"/>
    <property type="match status" value="1"/>
</dbReference>
<dbReference type="InterPro" id="IPR005467">
    <property type="entry name" value="His_kinase_dom"/>
</dbReference>
<feature type="domain" description="Histidine kinase" evidence="9">
    <location>
        <begin position="333"/>
        <end position="533"/>
    </location>
</feature>
<dbReference type="InterPro" id="IPR004358">
    <property type="entry name" value="Sig_transdc_His_kin-like_C"/>
</dbReference>
<reference evidence="11" key="1">
    <citation type="journal article" date="2014" name="Int. J. Syst. Evol. Microbiol.">
        <title>Complete genome sequence of Corynebacterium casei LMG S-19264T (=DSM 44701T), isolated from a smear-ripened cheese.</title>
        <authorList>
            <consortium name="US DOE Joint Genome Institute (JGI-PGF)"/>
            <person name="Walter F."/>
            <person name="Albersmeier A."/>
            <person name="Kalinowski J."/>
            <person name="Ruckert C."/>
        </authorList>
    </citation>
    <scope>NUCLEOTIDE SEQUENCE</scope>
    <source>
        <strain evidence="11">CGMCC 1.16134</strain>
    </source>
</reference>
<evidence type="ECO:0000313" key="11">
    <source>
        <dbReference type="EMBL" id="GGF65479.1"/>
    </source>
</evidence>